<accession>A0AAV1LG57</accession>
<evidence type="ECO:0000313" key="2">
    <source>
        <dbReference type="EMBL" id="CAK1594491.1"/>
    </source>
</evidence>
<proteinExistence type="predicted"/>
<reference evidence="2 3" key="1">
    <citation type="submission" date="2023-11" db="EMBL/GenBank/DDBJ databases">
        <authorList>
            <person name="Hedman E."/>
            <person name="Englund M."/>
            <person name="Stromberg M."/>
            <person name="Nyberg Akerstrom W."/>
            <person name="Nylinder S."/>
            <person name="Jareborg N."/>
            <person name="Kallberg Y."/>
            <person name="Kronander E."/>
        </authorList>
    </citation>
    <scope>NUCLEOTIDE SEQUENCE [LARGE SCALE GENOMIC DNA]</scope>
</reference>
<dbReference type="EMBL" id="CAVLGL010000090">
    <property type="protein sequence ID" value="CAK1594491.1"/>
    <property type="molecule type" value="Genomic_DNA"/>
</dbReference>
<gene>
    <name evidence="2" type="ORF">PARMNEM_LOCUS14108</name>
</gene>
<dbReference type="InterPro" id="IPR012337">
    <property type="entry name" value="RNaseH-like_sf"/>
</dbReference>
<sequence>MFGYPNRIITDRGKAFTSRYFKKFAEETQFKHVLNAIASPRSNGQVERVNRTIIDGLNTMSESENTWDENLSDVLWGINNTPNSTTSFPPFKLLFGHENSRLPAYPKGDSKDFAIQQQALQDRRKSAKLNIDKNMTLMKKRFDISR</sequence>
<evidence type="ECO:0000313" key="3">
    <source>
        <dbReference type="Proteomes" id="UP001314205"/>
    </source>
</evidence>
<evidence type="ECO:0000259" key="1">
    <source>
        <dbReference type="PROSITE" id="PS50994"/>
    </source>
</evidence>
<organism evidence="2 3">
    <name type="scientific">Parnassius mnemosyne</name>
    <name type="common">clouded apollo</name>
    <dbReference type="NCBI Taxonomy" id="213953"/>
    <lineage>
        <taxon>Eukaryota</taxon>
        <taxon>Metazoa</taxon>
        <taxon>Ecdysozoa</taxon>
        <taxon>Arthropoda</taxon>
        <taxon>Hexapoda</taxon>
        <taxon>Insecta</taxon>
        <taxon>Pterygota</taxon>
        <taxon>Neoptera</taxon>
        <taxon>Endopterygota</taxon>
        <taxon>Lepidoptera</taxon>
        <taxon>Glossata</taxon>
        <taxon>Ditrysia</taxon>
        <taxon>Papilionoidea</taxon>
        <taxon>Papilionidae</taxon>
        <taxon>Parnassiinae</taxon>
        <taxon>Parnassini</taxon>
        <taxon>Parnassius</taxon>
        <taxon>Driopa</taxon>
    </lineage>
</organism>
<dbReference type="InterPro" id="IPR001584">
    <property type="entry name" value="Integrase_cat-core"/>
</dbReference>
<dbReference type="PANTHER" id="PTHR37984">
    <property type="entry name" value="PROTEIN CBG26694"/>
    <property type="match status" value="1"/>
</dbReference>
<comment type="caution">
    <text evidence="2">The sequence shown here is derived from an EMBL/GenBank/DDBJ whole genome shotgun (WGS) entry which is preliminary data.</text>
</comment>
<feature type="domain" description="Integrase catalytic" evidence="1">
    <location>
        <begin position="1"/>
        <end position="98"/>
    </location>
</feature>
<name>A0AAV1LG57_9NEOP</name>
<keyword evidence="3" id="KW-1185">Reference proteome</keyword>
<dbReference type="AlphaFoldDB" id="A0AAV1LG57"/>
<dbReference type="GO" id="GO:0015074">
    <property type="term" value="P:DNA integration"/>
    <property type="evidence" value="ECO:0007669"/>
    <property type="project" value="InterPro"/>
</dbReference>
<dbReference type="InterPro" id="IPR036397">
    <property type="entry name" value="RNaseH_sf"/>
</dbReference>
<dbReference type="GO" id="GO:0003676">
    <property type="term" value="F:nucleic acid binding"/>
    <property type="evidence" value="ECO:0007669"/>
    <property type="project" value="InterPro"/>
</dbReference>
<dbReference type="Proteomes" id="UP001314205">
    <property type="component" value="Unassembled WGS sequence"/>
</dbReference>
<protein>
    <recommendedName>
        <fullName evidence="1">Integrase catalytic domain-containing protein</fullName>
    </recommendedName>
</protein>
<dbReference type="PANTHER" id="PTHR37984:SF5">
    <property type="entry name" value="PROTEIN NYNRIN-LIKE"/>
    <property type="match status" value="1"/>
</dbReference>
<dbReference type="Gene3D" id="3.30.420.10">
    <property type="entry name" value="Ribonuclease H-like superfamily/Ribonuclease H"/>
    <property type="match status" value="1"/>
</dbReference>
<dbReference type="InterPro" id="IPR050951">
    <property type="entry name" value="Retrovirus_Pol_polyprotein"/>
</dbReference>
<dbReference type="SUPFAM" id="SSF53098">
    <property type="entry name" value="Ribonuclease H-like"/>
    <property type="match status" value="1"/>
</dbReference>
<dbReference type="PROSITE" id="PS50994">
    <property type="entry name" value="INTEGRASE"/>
    <property type="match status" value="1"/>
</dbReference>